<evidence type="ECO:0000313" key="11">
    <source>
        <dbReference type="EMBL" id="MDQ0152423.1"/>
    </source>
</evidence>
<dbReference type="InterPro" id="IPR000305">
    <property type="entry name" value="GIY-YIG_endonuc"/>
</dbReference>
<feature type="domain" description="UvrC family homology region profile" evidence="10">
    <location>
        <begin position="255"/>
        <end position="486"/>
    </location>
</feature>
<dbReference type="FunFam" id="3.40.1440.10:FF:000001">
    <property type="entry name" value="UvrABC system protein C"/>
    <property type="match status" value="1"/>
</dbReference>
<evidence type="ECO:0000256" key="3">
    <source>
        <dbReference type="ARBA" id="ARBA00022769"/>
    </source>
</evidence>
<dbReference type="InterPro" id="IPR036876">
    <property type="entry name" value="UVR_dom_sf"/>
</dbReference>
<feature type="domain" description="GIY-YIG" evidence="9">
    <location>
        <begin position="13"/>
        <end position="92"/>
    </location>
</feature>
<dbReference type="Pfam" id="PF02151">
    <property type="entry name" value="UVR"/>
    <property type="match status" value="1"/>
</dbReference>
<dbReference type="GO" id="GO:0009381">
    <property type="term" value="F:excinuclease ABC activity"/>
    <property type="evidence" value="ECO:0007669"/>
    <property type="project" value="UniProtKB-UniRule"/>
</dbReference>
<proteinExistence type="inferred from homology"/>
<dbReference type="InterPro" id="IPR010994">
    <property type="entry name" value="RuvA_2-like"/>
</dbReference>
<dbReference type="InterPro" id="IPR047296">
    <property type="entry name" value="GIY-YIG_UvrC_Cho"/>
</dbReference>
<dbReference type="EMBL" id="JAUSTO010000005">
    <property type="protein sequence ID" value="MDQ0152423.1"/>
    <property type="molecule type" value="Genomic_DNA"/>
</dbReference>
<dbReference type="SUPFAM" id="SSF47781">
    <property type="entry name" value="RuvA domain 2-like"/>
    <property type="match status" value="1"/>
</dbReference>
<dbReference type="InterPro" id="IPR001943">
    <property type="entry name" value="UVR_dom"/>
</dbReference>
<dbReference type="NCBIfam" id="TIGR00194">
    <property type="entry name" value="uvrC"/>
    <property type="match status" value="1"/>
</dbReference>
<dbReference type="RefSeq" id="WP_307254061.1">
    <property type="nucleotide sequence ID" value="NZ_JAUSTO010000005.1"/>
</dbReference>
<dbReference type="Gene3D" id="1.10.150.20">
    <property type="entry name" value="5' to 3' exonuclease, C-terminal subdomain"/>
    <property type="match status" value="1"/>
</dbReference>
<dbReference type="GO" id="GO:0009432">
    <property type="term" value="P:SOS response"/>
    <property type="evidence" value="ECO:0007669"/>
    <property type="project" value="UniProtKB-UniRule"/>
</dbReference>
<dbReference type="GO" id="GO:0005737">
    <property type="term" value="C:cytoplasm"/>
    <property type="evidence" value="ECO:0007669"/>
    <property type="project" value="UniProtKB-SubCell"/>
</dbReference>
<evidence type="ECO:0000256" key="5">
    <source>
        <dbReference type="ARBA" id="ARBA00023204"/>
    </source>
</evidence>
<keyword evidence="4 7" id="KW-0267">Excision nuclease</keyword>
<dbReference type="InterPro" id="IPR035901">
    <property type="entry name" value="GIY-YIG_endonuc_sf"/>
</dbReference>
<dbReference type="InterPro" id="IPR001162">
    <property type="entry name" value="UvrC_RNase_H_dom"/>
</dbReference>
<dbReference type="Proteomes" id="UP001241537">
    <property type="component" value="Unassembled WGS sequence"/>
</dbReference>
<dbReference type="NCBIfam" id="NF001824">
    <property type="entry name" value="PRK00558.1-5"/>
    <property type="match status" value="1"/>
</dbReference>
<keyword evidence="6 7" id="KW-0742">SOS response</keyword>
<keyword evidence="2 7" id="KW-0227">DNA damage</keyword>
<dbReference type="PANTHER" id="PTHR30562">
    <property type="entry name" value="UVRC/OXIDOREDUCTASE"/>
    <property type="match status" value="1"/>
</dbReference>
<sequence>MFDIEEELKKLPRSPGVYIMHDKRDEIIYVGKAISLKNRVRQYFQSSRGKSAKIMQMVSRIARFEYIVTDSELEALVLENNLIKENRPRYNTMLRDDKTYPYIKVTVRESYPRIFLTRQMKKDRAKYFGPFSSAGAVRDTLDLMYKVFQIRNCNRVLPRDIGKERPCLNYHIHQCGAPCMGYISEQEYRKNVDAALEFLNGRFEPVQERIQEEMFRASGRMEFERAAELRDLLRSVEHIAQKQKITSEGLEDRDIIALGRDEREAVVQVFFVREGRMVGREHHYLHIAMEDESAALIESFVKQFYAGTPLIPREIWLQEELPDGALITDWLSGKRGSRVRLVVPKKGQKERMMELAERNAEMVLAKDRERLKMEEARSVGAVRELEELTGLRGIHRMEAYDISNISGTESVGSMVVYEDGRPKRSDYRKFRIRTVTGPDDYASMREVLTRRLTHSLTQEDDHFLKLPDLILMDGGRGQVHIALEVLASLELSIPVCGMVKDDRHRTRALWYREQELPISTHSEGFKLVTRIQDEAHRFAIEYHRSLRAKTQLRSVLDEIPGIGAVRRKALIRALGGLQGIRDASEETLAGVPGMNARAAHSVYAFFHGQETNAEQAAGRAEKG</sequence>
<dbReference type="HAMAP" id="MF_00203">
    <property type="entry name" value="UvrC"/>
    <property type="match status" value="1"/>
</dbReference>
<dbReference type="Pfam" id="PF08459">
    <property type="entry name" value="UvrC_RNaseH_dom"/>
    <property type="match status" value="1"/>
</dbReference>
<dbReference type="InterPro" id="IPR004791">
    <property type="entry name" value="UvrC"/>
</dbReference>
<comment type="subunit">
    <text evidence="7">Interacts with UvrB in an incision complex.</text>
</comment>
<keyword evidence="3 7" id="KW-0228">DNA excision</keyword>
<organism evidence="11 12">
    <name type="scientific">Moryella indoligenes</name>
    <dbReference type="NCBI Taxonomy" id="371674"/>
    <lineage>
        <taxon>Bacteria</taxon>
        <taxon>Bacillati</taxon>
        <taxon>Bacillota</taxon>
        <taxon>Clostridia</taxon>
        <taxon>Lachnospirales</taxon>
        <taxon>Lachnospiraceae</taxon>
        <taxon>Moryella</taxon>
    </lineage>
</organism>
<dbReference type="Gene3D" id="3.30.420.340">
    <property type="entry name" value="UvrC, RNAse H endonuclease domain"/>
    <property type="match status" value="1"/>
</dbReference>
<name>A0AAE4AK20_9FIRM</name>
<dbReference type="CDD" id="cd10434">
    <property type="entry name" value="GIY-YIG_UvrC_Cho"/>
    <property type="match status" value="1"/>
</dbReference>
<comment type="function">
    <text evidence="7">The UvrABC repair system catalyzes the recognition and processing of DNA lesions. UvrC both incises the 5' and 3' sides of the lesion. The N-terminal half is responsible for the 3' incision and the C-terminal half is responsible for the 5' incision.</text>
</comment>
<dbReference type="SMART" id="SM00465">
    <property type="entry name" value="GIYc"/>
    <property type="match status" value="1"/>
</dbReference>
<reference evidence="11" key="1">
    <citation type="submission" date="2023-07" db="EMBL/GenBank/DDBJ databases">
        <title>Genomic Encyclopedia of Type Strains, Phase IV (KMG-IV): sequencing the most valuable type-strain genomes for metagenomic binning, comparative biology and taxonomic classification.</title>
        <authorList>
            <person name="Goeker M."/>
        </authorList>
    </citation>
    <scope>NUCLEOTIDE SEQUENCE</scope>
    <source>
        <strain evidence="11">DSM 19659</strain>
    </source>
</reference>
<keyword evidence="1 7" id="KW-0963">Cytoplasm</keyword>
<evidence type="ECO:0000313" key="12">
    <source>
        <dbReference type="Proteomes" id="UP001241537"/>
    </source>
</evidence>
<dbReference type="PROSITE" id="PS50151">
    <property type="entry name" value="UVR"/>
    <property type="match status" value="1"/>
</dbReference>
<evidence type="ECO:0000259" key="10">
    <source>
        <dbReference type="PROSITE" id="PS50165"/>
    </source>
</evidence>
<dbReference type="Pfam" id="PF14520">
    <property type="entry name" value="HHH_5"/>
    <property type="match status" value="1"/>
</dbReference>
<dbReference type="GO" id="GO:0009380">
    <property type="term" value="C:excinuclease repair complex"/>
    <property type="evidence" value="ECO:0007669"/>
    <property type="project" value="InterPro"/>
</dbReference>
<protein>
    <recommendedName>
        <fullName evidence="7">UvrABC system protein C</fullName>
        <shortName evidence="7">Protein UvrC</shortName>
    </recommendedName>
    <alternativeName>
        <fullName evidence="7">Excinuclease ABC subunit C</fullName>
    </alternativeName>
</protein>
<comment type="caution">
    <text evidence="11">The sequence shown here is derived from an EMBL/GenBank/DDBJ whole genome shotgun (WGS) entry which is preliminary data.</text>
</comment>
<feature type="domain" description="UVR" evidence="8">
    <location>
        <begin position="204"/>
        <end position="239"/>
    </location>
</feature>
<dbReference type="AlphaFoldDB" id="A0AAE4AK20"/>
<comment type="subcellular location">
    <subcellularLocation>
        <location evidence="7">Cytoplasm</location>
    </subcellularLocation>
</comment>
<dbReference type="SUPFAM" id="SSF82771">
    <property type="entry name" value="GIY-YIG endonuclease"/>
    <property type="match status" value="1"/>
</dbReference>
<dbReference type="PROSITE" id="PS50164">
    <property type="entry name" value="GIY_YIG"/>
    <property type="match status" value="1"/>
</dbReference>
<dbReference type="GO" id="GO:0003677">
    <property type="term" value="F:DNA binding"/>
    <property type="evidence" value="ECO:0007669"/>
    <property type="project" value="UniProtKB-UniRule"/>
</dbReference>
<dbReference type="Gene3D" id="3.40.1440.10">
    <property type="entry name" value="GIY-YIG endonuclease"/>
    <property type="match status" value="1"/>
</dbReference>
<dbReference type="InterPro" id="IPR050066">
    <property type="entry name" value="UvrABC_protein_C"/>
</dbReference>
<comment type="similarity">
    <text evidence="7">Belongs to the UvrC family.</text>
</comment>
<evidence type="ECO:0000259" key="9">
    <source>
        <dbReference type="PROSITE" id="PS50164"/>
    </source>
</evidence>
<keyword evidence="12" id="KW-1185">Reference proteome</keyword>
<dbReference type="Pfam" id="PF01541">
    <property type="entry name" value="GIY-YIG"/>
    <property type="match status" value="1"/>
</dbReference>
<evidence type="ECO:0000256" key="6">
    <source>
        <dbReference type="ARBA" id="ARBA00023236"/>
    </source>
</evidence>
<evidence type="ECO:0000259" key="8">
    <source>
        <dbReference type="PROSITE" id="PS50151"/>
    </source>
</evidence>
<dbReference type="PANTHER" id="PTHR30562:SF1">
    <property type="entry name" value="UVRABC SYSTEM PROTEIN C"/>
    <property type="match status" value="1"/>
</dbReference>
<dbReference type="PROSITE" id="PS50165">
    <property type="entry name" value="UVRC"/>
    <property type="match status" value="1"/>
</dbReference>
<dbReference type="InterPro" id="IPR038476">
    <property type="entry name" value="UvrC_RNase_H_dom_sf"/>
</dbReference>
<dbReference type="Gene3D" id="4.10.860.10">
    <property type="entry name" value="UVR domain"/>
    <property type="match status" value="1"/>
</dbReference>
<dbReference type="GO" id="GO:0006289">
    <property type="term" value="P:nucleotide-excision repair"/>
    <property type="evidence" value="ECO:0007669"/>
    <property type="project" value="UniProtKB-UniRule"/>
</dbReference>
<evidence type="ECO:0000256" key="1">
    <source>
        <dbReference type="ARBA" id="ARBA00022490"/>
    </source>
</evidence>
<gene>
    <name evidence="7" type="primary">uvrC</name>
    <name evidence="11" type="ORF">J2S20_001112</name>
</gene>
<evidence type="ECO:0000256" key="4">
    <source>
        <dbReference type="ARBA" id="ARBA00022881"/>
    </source>
</evidence>
<dbReference type="SUPFAM" id="SSF46600">
    <property type="entry name" value="C-terminal UvrC-binding domain of UvrB"/>
    <property type="match status" value="1"/>
</dbReference>
<accession>A0AAE4AK20</accession>
<evidence type="ECO:0000256" key="7">
    <source>
        <dbReference type="HAMAP-Rule" id="MF_00203"/>
    </source>
</evidence>
<dbReference type="Pfam" id="PF22920">
    <property type="entry name" value="UvrC_RNaseH"/>
    <property type="match status" value="1"/>
</dbReference>
<keyword evidence="5 7" id="KW-0234">DNA repair</keyword>
<evidence type="ECO:0000256" key="2">
    <source>
        <dbReference type="ARBA" id="ARBA00022763"/>
    </source>
</evidence>